<evidence type="ECO:0000313" key="4">
    <source>
        <dbReference type="Proteomes" id="UP001500620"/>
    </source>
</evidence>
<keyword evidence="4" id="KW-1185">Reference proteome</keyword>
<keyword evidence="2" id="KW-0677">Repeat</keyword>
<evidence type="ECO:0000256" key="1">
    <source>
        <dbReference type="ARBA" id="ARBA00022441"/>
    </source>
</evidence>
<comment type="caution">
    <text evidence="3">The sequence shown here is derived from an EMBL/GenBank/DDBJ whole genome shotgun (WGS) entry which is preliminary data.</text>
</comment>
<dbReference type="Pfam" id="PF24681">
    <property type="entry name" value="Kelch_KLHDC2_KLHL20_DRC7"/>
    <property type="match status" value="1"/>
</dbReference>
<name>A0ABP8DQN6_9ACTN</name>
<evidence type="ECO:0000313" key="3">
    <source>
        <dbReference type="EMBL" id="GAA4261925.1"/>
    </source>
</evidence>
<dbReference type="Proteomes" id="UP001500620">
    <property type="component" value="Unassembled WGS sequence"/>
</dbReference>
<evidence type="ECO:0008006" key="5">
    <source>
        <dbReference type="Google" id="ProtNLM"/>
    </source>
</evidence>
<accession>A0ABP8DQN6</accession>
<gene>
    <name evidence="3" type="ORF">GCM10022255_096600</name>
</gene>
<keyword evidence="1" id="KW-0880">Kelch repeat</keyword>
<dbReference type="SUPFAM" id="SSF50965">
    <property type="entry name" value="Galactose oxidase, central domain"/>
    <property type="match status" value="1"/>
</dbReference>
<sequence>MGRSPGTPPPSVSQPAIAGWREADSAGRVPQPRDGHWMAGDTNGRVILFGGKGAGSRYFNDTWTYTPATSTWTELTPAGTLPPGRFGHGLVHDPADHRILLFGGVATTGLANDLWAYDLTINSWTPVEPAGVRPPARLYPSMAYDPATRKAVVFGGWTGNSEFADTWVYDPAANRWSEVHSAGGPHARWGSSMVYDAATGTMILFGGLFGSYDGSSRLNDTWEYDPTTGTWKNLSPVRSPSTRGYASMVYDSATDKVILFGGFAGSDGLLGDTWEYDHTANTWNRLIPGPADPPRRDFSAAVYDPRADTTILFGGLTGNAGNVDGTLLNDTWRRP</sequence>
<dbReference type="InterPro" id="IPR006652">
    <property type="entry name" value="Kelch_1"/>
</dbReference>
<dbReference type="InterPro" id="IPR011043">
    <property type="entry name" value="Gal_Oxase/kelch_b-propeller"/>
</dbReference>
<organism evidence="3 4">
    <name type="scientific">Dactylosporangium darangshiense</name>
    <dbReference type="NCBI Taxonomy" id="579108"/>
    <lineage>
        <taxon>Bacteria</taxon>
        <taxon>Bacillati</taxon>
        <taxon>Actinomycetota</taxon>
        <taxon>Actinomycetes</taxon>
        <taxon>Micromonosporales</taxon>
        <taxon>Micromonosporaceae</taxon>
        <taxon>Dactylosporangium</taxon>
    </lineage>
</organism>
<reference evidence="4" key="1">
    <citation type="journal article" date="2019" name="Int. J. Syst. Evol. Microbiol.">
        <title>The Global Catalogue of Microorganisms (GCM) 10K type strain sequencing project: providing services to taxonomists for standard genome sequencing and annotation.</title>
        <authorList>
            <consortium name="The Broad Institute Genomics Platform"/>
            <consortium name="The Broad Institute Genome Sequencing Center for Infectious Disease"/>
            <person name="Wu L."/>
            <person name="Ma J."/>
        </authorList>
    </citation>
    <scope>NUCLEOTIDE SEQUENCE [LARGE SCALE GENOMIC DNA]</scope>
    <source>
        <strain evidence="4">JCM 17441</strain>
    </source>
</reference>
<dbReference type="SUPFAM" id="SSF117281">
    <property type="entry name" value="Kelch motif"/>
    <property type="match status" value="1"/>
</dbReference>
<evidence type="ECO:0000256" key="2">
    <source>
        <dbReference type="ARBA" id="ARBA00022737"/>
    </source>
</evidence>
<dbReference type="PANTHER" id="PTHR46093:SF18">
    <property type="entry name" value="FIBRONECTIN TYPE-III DOMAIN-CONTAINING PROTEIN"/>
    <property type="match status" value="1"/>
</dbReference>
<dbReference type="InterPro" id="IPR015915">
    <property type="entry name" value="Kelch-typ_b-propeller"/>
</dbReference>
<dbReference type="RefSeq" id="WP_345139126.1">
    <property type="nucleotide sequence ID" value="NZ_BAABAT010000048.1"/>
</dbReference>
<dbReference type="SMART" id="SM00612">
    <property type="entry name" value="Kelch"/>
    <property type="match status" value="4"/>
</dbReference>
<dbReference type="Gene3D" id="2.120.10.80">
    <property type="entry name" value="Kelch-type beta propeller"/>
    <property type="match status" value="2"/>
</dbReference>
<dbReference type="EMBL" id="BAABAT010000048">
    <property type="protein sequence ID" value="GAA4261925.1"/>
    <property type="molecule type" value="Genomic_DNA"/>
</dbReference>
<protein>
    <recommendedName>
        <fullName evidence="5">Galactose oxidase</fullName>
    </recommendedName>
</protein>
<dbReference type="PANTHER" id="PTHR46093">
    <property type="entry name" value="ACYL-COA-BINDING DOMAIN-CONTAINING PROTEIN 5"/>
    <property type="match status" value="1"/>
</dbReference>
<proteinExistence type="predicted"/>